<dbReference type="PROSITE" id="PS50071">
    <property type="entry name" value="HOMEOBOX_2"/>
    <property type="match status" value="1"/>
</dbReference>
<dbReference type="GeneTree" id="ENSGT00940000166546"/>
<feature type="compositionally biased region" description="Low complexity" evidence="7">
    <location>
        <begin position="217"/>
        <end position="230"/>
    </location>
</feature>
<comment type="subcellular location">
    <subcellularLocation>
        <location evidence="1 5 6">Nucleus</location>
    </subcellularLocation>
</comment>
<evidence type="ECO:0000256" key="1">
    <source>
        <dbReference type="ARBA" id="ARBA00004123"/>
    </source>
</evidence>
<dbReference type="Pfam" id="PF00046">
    <property type="entry name" value="Homeodomain"/>
    <property type="match status" value="1"/>
</dbReference>
<reference evidence="10" key="1">
    <citation type="submission" date="2011-03" db="EMBL/GenBank/DDBJ databases">
        <title>Version 3 of the genome sequence of Otolemur garnettii (Bushbaby).</title>
        <authorList>
            <consortium name="The Broad Institute Genome Sequencing Platform"/>
            <person name="Di Palma F."/>
            <person name="Johnson J."/>
            <person name="Lander E.S."/>
            <person name="Lindblad-Toh K."/>
            <person name="Jaffe D.B."/>
            <person name="Gnerre S."/>
            <person name="MacCallum I."/>
            <person name="Przybylski D."/>
            <person name="Ribeiro F.J."/>
            <person name="Burton J.N."/>
            <person name="Walker B.J."/>
            <person name="Sharpe T."/>
            <person name="Hall G."/>
        </authorList>
    </citation>
    <scope>NUCLEOTIDE SEQUENCE [LARGE SCALE GENOMIC DNA]</scope>
</reference>
<dbReference type="GO" id="GO:0000978">
    <property type="term" value="F:RNA polymerase II cis-regulatory region sequence-specific DNA binding"/>
    <property type="evidence" value="ECO:0007669"/>
    <property type="project" value="TreeGrafter"/>
</dbReference>
<keyword evidence="2 5" id="KW-0238">DNA-binding</keyword>
<feature type="domain" description="Homeobox" evidence="8">
    <location>
        <begin position="15"/>
        <end position="75"/>
    </location>
</feature>
<feature type="region of interest" description="Disordered" evidence="7">
    <location>
        <begin position="1"/>
        <end position="26"/>
    </location>
</feature>
<keyword evidence="3 5" id="KW-0371">Homeobox</keyword>
<dbReference type="SMART" id="SM00389">
    <property type="entry name" value="HOX"/>
    <property type="match status" value="1"/>
</dbReference>
<dbReference type="EMBL" id="AAQR03153951">
    <property type="status" value="NOT_ANNOTATED_CDS"/>
    <property type="molecule type" value="Genomic_DNA"/>
</dbReference>
<evidence type="ECO:0000256" key="4">
    <source>
        <dbReference type="ARBA" id="ARBA00023242"/>
    </source>
</evidence>
<dbReference type="InterPro" id="IPR001356">
    <property type="entry name" value="HD"/>
</dbReference>
<feature type="DNA-binding region" description="Homeobox" evidence="5">
    <location>
        <begin position="17"/>
        <end position="76"/>
    </location>
</feature>
<keyword evidence="4 5" id="KW-0539">Nucleus</keyword>
<evidence type="ECO:0000256" key="2">
    <source>
        <dbReference type="ARBA" id="ARBA00023125"/>
    </source>
</evidence>
<evidence type="ECO:0000256" key="7">
    <source>
        <dbReference type="SAM" id="MobiDB-lite"/>
    </source>
</evidence>
<dbReference type="HOGENOM" id="CLU_1144878_0_0_1"/>
<reference evidence="9" key="3">
    <citation type="submission" date="2025-09" db="UniProtKB">
        <authorList>
            <consortium name="Ensembl"/>
        </authorList>
    </citation>
    <scope>IDENTIFICATION</scope>
</reference>
<protein>
    <recommendedName>
        <fullName evidence="8">Homeobox domain-containing protein</fullName>
    </recommendedName>
</protein>
<accession>H0XI24</accession>
<feature type="compositionally biased region" description="Basic and acidic residues" evidence="7">
    <location>
        <begin position="236"/>
        <end position="249"/>
    </location>
</feature>
<dbReference type="eggNOG" id="KOG2251">
    <property type="taxonomic scope" value="Eukaryota"/>
</dbReference>
<evidence type="ECO:0000313" key="10">
    <source>
        <dbReference type="Proteomes" id="UP000005225"/>
    </source>
</evidence>
<dbReference type="GO" id="GO:0005634">
    <property type="term" value="C:nucleus"/>
    <property type="evidence" value="ECO:0007669"/>
    <property type="project" value="UniProtKB-SubCell"/>
</dbReference>
<evidence type="ECO:0000313" key="9">
    <source>
        <dbReference type="Ensembl" id="ENSOGAP00000015764.1"/>
    </source>
</evidence>
<sequence>SLPPSGVPLPSDTPRRQRRERTCYTKEQQRELEKYFEMKKYPNHQDRQTLAKRLNLQECQVQVWFKNRRAKQSREQICQEPPGYRGHGGAWDVSIFPRAHAPGTSRPKFPHGPGFPGSLLSAPPGIFPAAEATTDFSLQQAQEHPGYSAQEGIPAAPDPMPGPSSGPTSGPNTTSDPGLFSGAAPAPAPAPGPLWSQSPYACDFSADIPTLSDISELLSSQDPSQVSPVSITISGHQERDDFVDKKDSGSKSLLDL</sequence>
<keyword evidence="10" id="KW-1185">Reference proteome</keyword>
<dbReference type="PANTHER" id="PTHR45793">
    <property type="entry name" value="HOMEOBOX PROTEIN"/>
    <property type="match status" value="1"/>
</dbReference>
<feature type="compositionally biased region" description="Low complexity" evidence="7">
    <location>
        <begin position="165"/>
        <end position="185"/>
    </location>
</feature>
<feature type="region of interest" description="Disordered" evidence="7">
    <location>
        <begin position="140"/>
        <end position="199"/>
    </location>
</feature>
<dbReference type="OMA" id="STHAYSH"/>
<dbReference type="InParanoid" id="H0XI24"/>
<evidence type="ECO:0000256" key="6">
    <source>
        <dbReference type="RuleBase" id="RU000682"/>
    </source>
</evidence>
<dbReference type="Ensembl" id="ENSOGAT00000024449.1">
    <property type="protein sequence ID" value="ENSOGAP00000015764.1"/>
    <property type="gene ID" value="ENSOGAG00000025340.1"/>
</dbReference>
<feature type="region of interest" description="Disordered" evidence="7">
    <location>
        <begin position="102"/>
        <end position="126"/>
    </location>
</feature>
<proteinExistence type="predicted"/>
<feature type="region of interest" description="Disordered" evidence="7">
    <location>
        <begin position="215"/>
        <end position="256"/>
    </location>
</feature>
<evidence type="ECO:0000256" key="3">
    <source>
        <dbReference type="ARBA" id="ARBA00023155"/>
    </source>
</evidence>
<dbReference type="InterPro" id="IPR009057">
    <property type="entry name" value="Homeodomain-like_sf"/>
</dbReference>
<dbReference type="Gene3D" id="1.10.10.60">
    <property type="entry name" value="Homeodomain-like"/>
    <property type="match status" value="1"/>
</dbReference>
<dbReference type="SUPFAM" id="SSF46689">
    <property type="entry name" value="Homeodomain-like"/>
    <property type="match status" value="1"/>
</dbReference>
<dbReference type="Proteomes" id="UP000005225">
    <property type="component" value="Unassembled WGS sequence"/>
</dbReference>
<reference evidence="9" key="2">
    <citation type="submission" date="2025-08" db="UniProtKB">
        <authorList>
            <consortium name="Ensembl"/>
        </authorList>
    </citation>
    <scope>IDENTIFICATION</scope>
</reference>
<dbReference type="AlphaFoldDB" id="H0XI24"/>
<dbReference type="PANTHER" id="PTHR45793:SF12">
    <property type="entry name" value="TETRAPEPTIDE REPEAT HOMEOBOX 1"/>
    <property type="match status" value="1"/>
</dbReference>
<name>H0XI24_OTOGA</name>
<organism evidence="9 10">
    <name type="scientific">Otolemur garnettii</name>
    <name type="common">Small-eared galago</name>
    <name type="synonym">Garnett's greater bushbaby</name>
    <dbReference type="NCBI Taxonomy" id="30611"/>
    <lineage>
        <taxon>Eukaryota</taxon>
        <taxon>Metazoa</taxon>
        <taxon>Chordata</taxon>
        <taxon>Craniata</taxon>
        <taxon>Vertebrata</taxon>
        <taxon>Euteleostomi</taxon>
        <taxon>Mammalia</taxon>
        <taxon>Eutheria</taxon>
        <taxon>Euarchontoglires</taxon>
        <taxon>Primates</taxon>
        <taxon>Strepsirrhini</taxon>
        <taxon>Lorisiformes</taxon>
        <taxon>Galagidae</taxon>
        <taxon>Otolemur</taxon>
    </lineage>
</organism>
<evidence type="ECO:0000256" key="5">
    <source>
        <dbReference type="PROSITE-ProRule" id="PRU00108"/>
    </source>
</evidence>
<dbReference type="GO" id="GO:0000981">
    <property type="term" value="F:DNA-binding transcription factor activity, RNA polymerase II-specific"/>
    <property type="evidence" value="ECO:0007669"/>
    <property type="project" value="TreeGrafter"/>
</dbReference>
<dbReference type="CDD" id="cd00086">
    <property type="entry name" value="homeodomain"/>
    <property type="match status" value="1"/>
</dbReference>
<evidence type="ECO:0000259" key="8">
    <source>
        <dbReference type="PROSITE" id="PS50071"/>
    </source>
</evidence>